<evidence type="ECO:0000313" key="9">
    <source>
        <dbReference type="Proteomes" id="UP000254572"/>
    </source>
</evidence>
<name>A0A381E703_9GAMM</name>
<evidence type="ECO:0000256" key="2">
    <source>
        <dbReference type="ARBA" id="ARBA00003906"/>
    </source>
</evidence>
<dbReference type="AlphaFoldDB" id="A0A381E703"/>
<dbReference type="SUPFAM" id="SSF52518">
    <property type="entry name" value="Thiamin diphosphate-binding fold (THDP-binding)"/>
    <property type="match status" value="2"/>
</dbReference>
<dbReference type="NCBIfam" id="NF006914">
    <property type="entry name" value="PRK09404.1"/>
    <property type="match status" value="1"/>
</dbReference>
<dbReference type="InterPro" id="IPR031717">
    <property type="entry name" value="ODO-1/KGD_C"/>
</dbReference>
<dbReference type="Pfam" id="PF16870">
    <property type="entry name" value="OxoGdeHyase_C"/>
    <property type="match status" value="1"/>
</dbReference>
<evidence type="ECO:0000256" key="3">
    <source>
        <dbReference type="ARBA" id="ARBA00006936"/>
    </source>
</evidence>
<dbReference type="Pfam" id="PF00676">
    <property type="entry name" value="E1_dh"/>
    <property type="match status" value="1"/>
</dbReference>
<organism evidence="8 9">
    <name type="scientific">Cardiobacterium valvarum</name>
    <dbReference type="NCBI Taxonomy" id="194702"/>
    <lineage>
        <taxon>Bacteria</taxon>
        <taxon>Pseudomonadati</taxon>
        <taxon>Pseudomonadota</taxon>
        <taxon>Gammaproteobacteria</taxon>
        <taxon>Cardiobacteriales</taxon>
        <taxon>Cardiobacteriaceae</taxon>
        <taxon>Cardiobacterium</taxon>
    </lineage>
</organism>
<keyword evidence="6" id="KW-0786">Thiamine pyrophosphate</keyword>
<comment type="function">
    <text evidence="2">E1 component of the 2-oxoglutarate dehydrogenase (OGDH) complex which catalyzes the decarboxylation of 2-oxoglutarate, the first step in the conversion of 2-oxoglutarate to succinyl-CoA and CO(2).</text>
</comment>
<gene>
    <name evidence="8" type="primary">sucA</name>
    <name evidence="8" type="ORF">NCTC13294_01207</name>
</gene>
<dbReference type="InterPro" id="IPR001017">
    <property type="entry name" value="DH_E1"/>
</dbReference>
<evidence type="ECO:0000256" key="1">
    <source>
        <dbReference type="ARBA" id="ARBA00001964"/>
    </source>
</evidence>
<accession>A0A381E703</accession>
<dbReference type="NCBIfam" id="NF008907">
    <property type="entry name" value="PRK12270.1"/>
    <property type="match status" value="1"/>
</dbReference>
<dbReference type="InterPro" id="IPR029061">
    <property type="entry name" value="THDP-binding"/>
</dbReference>
<evidence type="ECO:0000256" key="5">
    <source>
        <dbReference type="ARBA" id="ARBA00023002"/>
    </source>
</evidence>
<comment type="similarity">
    <text evidence="3">Belongs to the alpha-ketoglutarate dehydrogenase family.</text>
</comment>
<dbReference type="Pfam" id="PF02779">
    <property type="entry name" value="Transket_pyr"/>
    <property type="match status" value="1"/>
</dbReference>
<dbReference type="CDD" id="cd02016">
    <property type="entry name" value="TPP_E1_OGDC_like"/>
    <property type="match status" value="1"/>
</dbReference>
<dbReference type="PANTHER" id="PTHR23152:SF4">
    <property type="entry name" value="2-OXOADIPATE DEHYDROGENASE COMPLEX COMPONENT E1"/>
    <property type="match status" value="1"/>
</dbReference>
<evidence type="ECO:0000313" key="8">
    <source>
        <dbReference type="EMBL" id="SUX22259.1"/>
    </source>
</evidence>
<reference evidence="8 9" key="1">
    <citation type="submission" date="2018-06" db="EMBL/GenBank/DDBJ databases">
        <authorList>
            <consortium name="Pathogen Informatics"/>
            <person name="Doyle S."/>
        </authorList>
    </citation>
    <scope>NUCLEOTIDE SEQUENCE [LARGE SCALE GENOMIC DNA]</scope>
    <source>
        <strain evidence="8 9">NCTC13294</strain>
    </source>
</reference>
<dbReference type="Gene3D" id="1.10.287.1150">
    <property type="entry name" value="TPP helical domain"/>
    <property type="match status" value="1"/>
</dbReference>
<feature type="domain" description="Transketolase-like pyrimidine-binding" evidence="7">
    <location>
        <begin position="597"/>
        <end position="790"/>
    </location>
</feature>
<evidence type="ECO:0000259" key="7">
    <source>
        <dbReference type="SMART" id="SM00861"/>
    </source>
</evidence>
<dbReference type="PANTHER" id="PTHR23152">
    <property type="entry name" value="2-OXOGLUTARATE DEHYDROGENASE"/>
    <property type="match status" value="1"/>
</dbReference>
<dbReference type="Gene3D" id="3.40.50.12470">
    <property type="match status" value="1"/>
</dbReference>
<keyword evidence="9" id="KW-1185">Reference proteome</keyword>
<sequence>MGNYQTQRATSQLSGGNAAYIEALYEQYLDAPDSVAAEWRAYFDGIRAGASNEKPRLPVQERFEAMADLPDLPGGEADPEAIAKQVAVLGLISGYRTRGHQAADLCPIHLRPRREVPDIDYRWHGLTDADLDRTFNTGTLFSGDMTLRDIIAYLDKTYKHHIGAEILHIHTTEERRWLQERLEKAVNGYGYSDEEKHAFLQQLVAADGLEKYLHKRFVGQKRFSLEGGDGLIPLTETLINRLGASGSKEIGIAMAHRGRLNMLINILGKRPADLFDEFEGKYTPQGGRSGDVKYHMGFSSSVETAGGLVDLTLAYNPSHLEFVNPVMQGSMRARIERAQEERQADHLFADNYAVPIQIHGDAAFAGQGVNLETLQLSQVRGYRVGGTLHIIVNNQIGFTTSNPLDTRSAMYCSDAAKLIQAPVLHVNGDDPEALAFAGEIAVDYLRTFHKDIFIDIVCYRRLGHNEADEPSATQPMMYKKIRAHDVPAKVYADHLIAEGVIAAGDYEKLQDDYRARLEAGEAVTRSLPRRADDPLRLAWKALSNQDWNAPVNTAYPREALTRLGEKIYTLPGDFVPHPIVEKLMAARLDMVRGKAPLDWGAAENLAYASLLEQRYSVRVSGEDCGRGTFSHRHAVIHDQTTGDSYTPLAHLYDGQPNVRIIDSILSECAVLGFEYGYSTAEPQGLTIWEAQFGDFANGAQVIIDQFITSGEAKWGRYSGLTMLLPHGYEGQGPEHSSARIERYLQLCADNNVQVCVPTTPAQIFHLLRRQVLRRFRKPLIAISPKSLLRHKLAVSDLSELAEGHFQPVIGEKDTLKAADKIRRVILCSGKVYYDLLQKRRDENINDIAILRLEQLYPFPEAELAAQLAPYTSADIIWCQEEPRNQGAWRQIYEWLAPALPANKKLQYIGRAASASTAAGYLKMHNAEQAALVREALDIPETP</sequence>
<dbReference type="EMBL" id="UFUW01000001">
    <property type="protein sequence ID" value="SUX22259.1"/>
    <property type="molecule type" value="Genomic_DNA"/>
</dbReference>
<comment type="cofactor">
    <cofactor evidence="1">
        <name>thiamine diphosphate</name>
        <dbReference type="ChEBI" id="CHEBI:58937"/>
    </cofactor>
</comment>
<dbReference type="InterPro" id="IPR005475">
    <property type="entry name" value="Transketolase-like_Pyr-bd"/>
</dbReference>
<keyword evidence="5 8" id="KW-0560">Oxidoreductase</keyword>
<dbReference type="Proteomes" id="UP000254572">
    <property type="component" value="Unassembled WGS sequence"/>
</dbReference>
<dbReference type="GO" id="GO:0004591">
    <property type="term" value="F:oxoglutarate dehydrogenase (succinyl-transferring) activity"/>
    <property type="evidence" value="ECO:0007669"/>
    <property type="project" value="UniProtKB-EC"/>
</dbReference>
<dbReference type="Gene3D" id="3.40.50.970">
    <property type="match status" value="1"/>
</dbReference>
<dbReference type="Gene3D" id="3.40.50.11610">
    <property type="entry name" value="Multifunctional 2-oxoglutarate metabolism enzyme, C-terminal domain"/>
    <property type="match status" value="1"/>
</dbReference>
<evidence type="ECO:0000256" key="6">
    <source>
        <dbReference type="ARBA" id="ARBA00023052"/>
    </source>
</evidence>
<proteinExistence type="inferred from homology"/>
<dbReference type="InterPro" id="IPR032106">
    <property type="entry name" value="2-oxogl_dehyd_N"/>
</dbReference>
<dbReference type="NCBIfam" id="TIGR00239">
    <property type="entry name" value="2oxo_dh_E1"/>
    <property type="match status" value="1"/>
</dbReference>
<dbReference type="EC" id="1.2.4.2" evidence="4"/>
<dbReference type="InterPro" id="IPR011603">
    <property type="entry name" value="2oxoglutarate_DH_E1"/>
</dbReference>
<dbReference type="SMART" id="SM00861">
    <property type="entry name" value="Transket_pyr"/>
    <property type="match status" value="1"/>
</dbReference>
<dbReference type="PIRSF" id="PIRSF000157">
    <property type="entry name" value="Oxoglu_dh_E1"/>
    <property type="match status" value="1"/>
</dbReference>
<dbReference type="OrthoDB" id="9759785at2"/>
<protein>
    <recommendedName>
        <fullName evidence="4">oxoglutarate dehydrogenase (succinyl-transferring)</fullName>
        <ecNumber evidence="4">1.2.4.2</ecNumber>
    </recommendedName>
</protein>
<dbReference type="InterPro" id="IPR042179">
    <property type="entry name" value="KGD_C_sf"/>
</dbReference>
<dbReference type="GO" id="GO:0045252">
    <property type="term" value="C:oxoglutarate dehydrogenase complex"/>
    <property type="evidence" value="ECO:0007669"/>
    <property type="project" value="TreeGrafter"/>
</dbReference>
<evidence type="ECO:0000256" key="4">
    <source>
        <dbReference type="ARBA" id="ARBA00012280"/>
    </source>
</evidence>
<dbReference type="GO" id="GO:0006099">
    <property type="term" value="P:tricarboxylic acid cycle"/>
    <property type="evidence" value="ECO:0007669"/>
    <property type="project" value="TreeGrafter"/>
</dbReference>
<dbReference type="Pfam" id="PF16078">
    <property type="entry name" value="2-oxogl_dehyd_N"/>
    <property type="match status" value="1"/>
</dbReference>
<dbReference type="GO" id="GO:0005829">
    <property type="term" value="C:cytosol"/>
    <property type="evidence" value="ECO:0007669"/>
    <property type="project" value="TreeGrafter"/>
</dbReference>
<dbReference type="RefSeq" id="WP_115611522.1">
    <property type="nucleotide sequence ID" value="NZ_JBHLZC010000001.1"/>
</dbReference>
<dbReference type="GO" id="GO:0030976">
    <property type="term" value="F:thiamine pyrophosphate binding"/>
    <property type="evidence" value="ECO:0007669"/>
    <property type="project" value="InterPro"/>
</dbReference>